<dbReference type="InterPro" id="IPR051912">
    <property type="entry name" value="Alkylbase_DNA_Glycosylase/TA"/>
</dbReference>
<dbReference type="AlphaFoldDB" id="A0A0C3BEG9"/>
<evidence type="ECO:0000259" key="5">
    <source>
        <dbReference type="SMART" id="SM00478"/>
    </source>
</evidence>
<protein>
    <recommendedName>
        <fullName evidence="5">HhH-GPD domain-containing protein</fullName>
    </recommendedName>
</protein>
<keyword evidence="3" id="KW-0234">DNA repair</keyword>
<dbReference type="Pfam" id="PF00730">
    <property type="entry name" value="HhH-GPD"/>
    <property type="match status" value="1"/>
</dbReference>
<feature type="compositionally biased region" description="Basic residues" evidence="4">
    <location>
        <begin position="25"/>
        <end position="34"/>
    </location>
</feature>
<name>A0A0C3BEG9_SERVB</name>
<evidence type="ECO:0000256" key="4">
    <source>
        <dbReference type="SAM" id="MobiDB-lite"/>
    </source>
</evidence>
<feature type="region of interest" description="Disordered" evidence="4">
    <location>
        <begin position="291"/>
        <end position="315"/>
    </location>
</feature>
<feature type="region of interest" description="Disordered" evidence="4">
    <location>
        <begin position="1"/>
        <end position="85"/>
    </location>
</feature>
<feature type="region of interest" description="Disordered" evidence="4">
    <location>
        <begin position="328"/>
        <end position="358"/>
    </location>
</feature>
<dbReference type="Proteomes" id="UP000054097">
    <property type="component" value="Unassembled WGS sequence"/>
</dbReference>
<organism evidence="6 7">
    <name type="scientific">Serendipita vermifera MAFF 305830</name>
    <dbReference type="NCBI Taxonomy" id="933852"/>
    <lineage>
        <taxon>Eukaryota</taxon>
        <taxon>Fungi</taxon>
        <taxon>Dikarya</taxon>
        <taxon>Basidiomycota</taxon>
        <taxon>Agaricomycotina</taxon>
        <taxon>Agaricomycetes</taxon>
        <taxon>Sebacinales</taxon>
        <taxon>Serendipitaceae</taxon>
        <taxon>Serendipita</taxon>
    </lineage>
</organism>
<comment type="similarity">
    <text evidence="1">Belongs to the alkylbase DNA glycosidase AlkA family.</text>
</comment>
<dbReference type="Gene3D" id="1.10.1670.40">
    <property type="match status" value="2"/>
</dbReference>
<evidence type="ECO:0000256" key="1">
    <source>
        <dbReference type="ARBA" id="ARBA00010817"/>
    </source>
</evidence>
<reference evidence="7" key="2">
    <citation type="submission" date="2015-01" db="EMBL/GenBank/DDBJ databases">
        <title>Evolutionary Origins and Diversification of the Mycorrhizal Mutualists.</title>
        <authorList>
            <consortium name="DOE Joint Genome Institute"/>
            <consortium name="Mycorrhizal Genomics Consortium"/>
            <person name="Kohler A."/>
            <person name="Kuo A."/>
            <person name="Nagy L.G."/>
            <person name="Floudas D."/>
            <person name="Copeland A."/>
            <person name="Barry K.W."/>
            <person name="Cichocki N."/>
            <person name="Veneault-Fourrey C."/>
            <person name="LaButti K."/>
            <person name="Lindquist E.A."/>
            <person name="Lipzen A."/>
            <person name="Lundell T."/>
            <person name="Morin E."/>
            <person name="Murat C."/>
            <person name="Riley R."/>
            <person name="Ohm R."/>
            <person name="Sun H."/>
            <person name="Tunlid A."/>
            <person name="Henrissat B."/>
            <person name="Grigoriev I.V."/>
            <person name="Hibbett D.S."/>
            <person name="Martin F."/>
        </authorList>
    </citation>
    <scope>NUCLEOTIDE SEQUENCE [LARGE SCALE GENOMIC DNA]</scope>
    <source>
        <strain evidence="7">MAFF 305830</strain>
    </source>
</reference>
<dbReference type="SMART" id="SM00478">
    <property type="entry name" value="ENDO3c"/>
    <property type="match status" value="1"/>
</dbReference>
<dbReference type="GO" id="GO:0043916">
    <property type="term" value="F:DNA-7-methylguanine glycosylase activity"/>
    <property type="evidence" value="ECO:0007669"/>
    <property type="project" value="TreeGrafter"/>
</dbReference>
<evidence type="ECO:0000256" key="2">
    <source>
        <dbReference type="ARBA" id="ARBA00022763"/>
    </source>
</evidence>
<dbReference type="STRING" id="933852.A0A0C3BEG9"/>
<dbReference type="GO" id="GO:0032993">
    <property type="term" value="C:protein-DNA complex"/>
    <property type="evidence" value="ECO:0007669"/>
    <property type="project" value="TreeGrafter"/>
</dbReference>
<dbReference type="PANTHER" id="PTHR43003">
    <property type="entry name" value="DNA-3-METHYLADENINE GLYCOSYLASE"/>
    <property type="match status" value="1"/>
</dbReference>
<dbReference type="InterPro" id="IPR003265">
    <property type="entry name" value="HhH-GPD_domain"/>
</dbReference>
<dbReference type="CDD" id="cd00056">
    <property type="entry name" value="ENDO3c"/>
    <property type="match status" value="1"/>
</dbReference>
<dbReference type="SUPFAM" id="SSF48150">
    <property type="entry name" value="DNA-glycosylase"/>
    <property type="match status" value="1"/>
</dbReference>
<dbReference type="InterPro" id="IPR011257">
    <property type="entry name" value="DNA_glycosylase"/>
</dbReference>
<sequence length="432" mass="47258">MPPRSRKATEVVNQVAKAVNSGVSPRKRAAKRKATSPQSDSGSDFEATPSKRQRSTRTANSSPKKGDVEMTGDVANSELPPKAPKVDWSVERPSYLPASLTFSLEDAKKHLISADSRFEAMFEKLSCKPFVTLERVEPFRTLVTSIVGQQVSWRAARSIAWRVCRLYDESLPADVPPPEDYTPPERFPPPHTVAETDIATLRSAGLSGAKAKYIQDLAKHFAEGKLSADKLWSASDEELYDSLIAVKGIGPWTVNMFAMFSLRRPDILPVGDLGVQRGLLRFILSQHANPGSPVKLTTKSAPEDVGGSQTTATEEPMDATTNVVAAVGKMGPPPPPVTPKKKGRKGADNDEAGDYPIPAPFTPSINRVLTAPVMPYPLPPGVTIANLRARLNGKNKIKGAYLTPQEMEHFTESWKPYRSIGVWYMWSLIDDD</sequence>
<proteinExistence type="inferred from homology"/>
<keyword evidence="2" id="KW-0227">DNA damage</keyword>
<keyword evidence="7" id="KW-1185">Reference proteome</keyword>
<evidence type="ECO:0000256" key="3">
    <source>
        <dbReference type="ARBA" id="ARBA00023204"/>
    </source>
</evidence>
<reference evidence="6 7" key="1">
    <citation type="submission" date="2014-04" db="EMBL/GenBank/DDBJ databases">
        <authorList>
            <consortium name="DOE Joint Genome Institute"/>
            <person name="Kuo A."/>
            <person name="Zuccaro A."/>
            <person name="Kohler A."/>
            <person name="Nagy L.G."/>
            <person name="Floudas D."/>
            <person name="Copeland A."/>
            <person name="Barry K.W."/>
            <person name="Cichocki N."/>
            <person name="Veneault-Fourrey C."/>
            <person name="LaButti K."/>
            <person name="Lindquist E.A."/>
            <person name="Lipzen A."/>
            <person name="Lundell T."/>
            <person name="Morin E."/>
            <person name="Murat C."/>
            <person name="Sun H."/>
            <person name="Tunlid A."/>
            <person name="Henrissat B."/>
            <person name="Grigoriev I.V."/>
            <person name="Hibbett D.S."/>
            <person name="Martin F."/>
            <person name="Nordberg H.P."/>
            <person name="Cantor M.N."/>
            <person name="Hua S.X."/>
        </authorList>
    </citation>
    <scope>NUCLEOTIDE SEQUENCE [LARGE SCALE GENOMIC DNA]</scope>
    <source>
        <strain evidence="6 7">MAFF 305830</strain>
    </source>
</reference>
<dbReference type="GO" id="GO:0006307">
    <property type="term" value="P:DNA alkylation repair"/>
    <property type="evidence" value="ECO:0007669"/>
    <property type="project" value="TreeGrafter"/>
</dbReference>
<gene>
    <name evidence="6" type="ORF">M408DRAFT_328094</name>
</gene>
<dbReference type="OrthoDB" id="415889at2759"/>
<accession>A0A0C3BEG9</accession>
<feature type="domain" description="HhH-GPD" evidence="5">
    <location>
        <begin position="147"/>
        <end position="313"/>
    </location>
</feature>
<dbReference type="Gene3D" id="1.10.340.30">
    <property type="entry name" value="Hypothetical protein, domain 2"/>
    <property type="match status" value="1"/>
</dbReference>
<dbReference type="GO" id="GO:0005634">
    <property type="term" value="C:nucleus"/>
    <property type="evidence" value="ECO:0007669"/>
    <property type="project" value="TreeGrafter"/>
</dbReference>
<dbReference type="EMBL" id="KN824284">
    <property type="protein sequence ID" value="KIM30524.1"/>
    <property type="molecule type" value="Genomic_DNA"/>
</dbReference>
<dbReference type="HOGENOM" id="CLU_033011_1_0_1"/>
<evidence type="ECO:0000313" key="7">
    <source>
        <dbReference type="Proteomes" id="UP000054097"/>
    </source>
</evidence>
<dbReference type="GO" id="GO:0006285">
    <property type="term" value="P:base-excision repair, AP site formation"/>
    <property type="evidence" value="ECO:0007669"/>
    <property type="project" value="TreeGrafter"/>
</dbReference>
<dbReference type="FunFam" id="1.10.340.30:FF:000004">
    <property type="entry name" value="DNA-3-methyladenine glycosylase II"/>
    <property type="match status" value="1"/>
</dbReference>
<dbReference type="GO" id="GO:0008725">
    <property type="term" value="F:DNA-3-methyladenine glycosylase activity"/>
    <property type="evidence" value="ECO:0007669"/>
    <property type="project" value="TreeGrafter"/>
</dbReference>
<evidence type="ECO:0000313" key="6">
    <source>
        <dbReference type="EMBL" id="KIM30524.1"/>
    </source>
</evidence>
<dbReference type="PANTHER" id="PTHR43003:SF5">
    <property type="entry name" value="DNA-3-METHYLADENINE GLYCOSYLASE"/>
    <property type="match status" value="1"/>
</dbReference>
<dbReference type="GO" id="GO:0032131">
    <property type="term" value="F:alkylated DNA binding"/>
    <property type="evidence" value="ECO:0007669"/>
    <property type="project" value="TreeGrafter"/>
</dbReference>